<protein>
    <submittedName>
        <fullName evidence="1">Uncharacterized protein</fullName>
    </submittedName>
</protein>
<organism evidence="1 2">
    <name type="scientific">Nephila pilipes</name>
    <name type="common">Giant wood spider</name>
    <name type="synonym">Nephila maculata</name>
    <dbReference type="NCBI Taxonomy" id="299642"/>
    <lineage>
        <taxon>Eukaryota</taxon>
        <taxon>Metazoa</taxon>
        <taxon>Ecdysozoa</taxon>
        <taxon>Arthropoda</taxon>
        <taxon>Chelicerata</taxon>
        <taxon>Arachnida</taxon>
        <taxon>Araneae</taxon>
        <taxon>Araneomorphae</taxon>
        <taxon>Entelegynae</taxon>
        <taxon>Araneoidea</taxon>
        <taxon>Nephilidae</taxon>
        <taxon>Nephila</taxon>
    </lineage>
</organism>
<evidence type="ECO:0000313" key="1">
    <source>
        <dbReference type="EMBL" id="GFS65804.1"/>
    </source>
</evidence>
<dbReference type="Proteomes" id="UP000887013">
    <property type="component" value="Unassembled WGS sequence"/>
</dbReference>
<accession>A0A8X6IYV3</accession>
<dbReference type="AlphaFoldDB" id="A0A8X6IYV3"/>
<proteinExistence type="predicted"/>
<dbReference type="EMBL" id="BMAW01094508">
    <property type="protein sequence ID" value="GFS65804.1"/>
    <property type="molecule type" value="Genomic_DNA"/>
</dbReference>
<name>A0A8X6IYV3_NEPPI</name>
<gene>
    <name evidence="1" type="ORF">NPIL_617361</name>
</gene>
<sequence>MATLHPHLFTYFICQCTRRISSSALCSKGESKSIHLRDQTLLKSQYKRCSQLTKRNVFCAAEKLKYMPQELVIIMFATNALRA</sequence>
<keyword evidence="2" id="KW-1185">Reference proteome</keyword>
<reference evidence="1" key="1">
    <citation type="submission" date="2020-08" db="EMBL/GenBank/DDBJ databases">
        <title>Multicomponent nature underlies the extraordinary mechanical properties of spider dragline silk.</title>
        <authorList>
            <person name="Kono N."/>
            <person name="Nakamura H."/>
            <person name="Mori M."/>
            <person name="Yoshida Y."/>
            <person name="Ohtoshi R."/>
            <person name="Malay A.D."/>
            <person name="Moran D.A.P."/>
            <person name="Tomita M."/>
            <person name="Numata K."/>
            <person name="Arakawa K."/>
        </authorList>
    </citation>
    <scope>NUCLEOTIDE SEQUENCE</scope>
</reference>
<evidence type="ECO:0000313" key="2">
    <source>
        <dbReference type="Proteomes" id="UP000887013"/>
    </source>
</evidence>
<comment type="caution">
    <text evidence="1">The sequence shown here is derived from an EMBL/GenBank/DDBJ whole genome shotgun (WGS) entry which is preliminary data.</text>
</comment>